<reference evidence="1 2" key="1">
    <citation type="submission" date="2022-10" db="EMBL/GenBank/DDBJ databases">
        <title>The complete genomes of actinobacterial strains from the NBC collection.</title>
        <authorList>
            <person name="Joergensen T.S."/>
            <person name="Alvarez Arevalo M."/>
            <person name="Sterndorff E.B."/>
            <person name="Faurdal D."/>
            <person name="Vuksanovic O."/>
            <person name="Mourched A.-S."/>
            <person name="Charusanti P."/>
            <person name="Shaw S."/>
            <person name="Blin K."/>
            <person name="Weber T."/>
        </authorList>
    </citation>
    <scope>NUCLEOTIDE SEQUENCE [LARGE SCALE GENOMIC DNA]</scope>
    <source>
        <strain evidence="1 2">NBC 01752</strain>
    </source>
</reference>
<proteinExistence type="predicted"/>
<dbReference type="RefSeq" id="WP_326733269.1">
    <property type="nucleotide sequence ID" value="NZ_CP108134.1"/>
</dbReference>
<evidence type="ECO:0000313" key="2">
    <source>
        <dbReference type="Proteomes" id="UP001340816"/>
    </source>
</evidence>
<dbReference type="EMBL" id="CP109135">
    <property type="protein sequence ID" value="WSD22060.1"/>
    <property type="molecule type" value="Genomic_DNA"/>
</dbReference>
<dbReference type="Proteomes" id="UP001340816">
    <property type="component" value="Chromosome"/>
</dbReference>
<evidence type="ECO:0000313" key="1">
    <source>
        <dbReference type="EMBL" id="WSD22060.1"/>
    </source>
</evidence>
<organism evidence="1 2">
    <name type="scientific">Streptomyces phaeochromogenes</name>
    <dbReference type="NCBI Taxonomy" id="1923"/>
    <lineage>
        <taxon>Bacteria</taxon>
        <taxon>Bacillati</taxon>
        <taxon>Actinomycetota</taxon>
        <taxon>Actinomycetes</taxon>
        <taxon>Kitasatosporales</taxon>
        <taxon>Streptomycetaceae</taxon>
        <taxon>Streptomyces</taxon>
        <taxon>Streptomyces phaeochromogenes group</taxon>
    </lineage>
</organism>
<sequence length="102" mass="11778">MTVRLLLLTDDITPFPPTGARRLALRPSRNRIAPALVQRSMESRCWLVVLPAIDGRQYAYRVYAPDDALLADLFWDAWHCHDEGPYPRAWDLFDAAVIRRVD</sequence>
<accession>A0ABZ1HX10</accession>
<protein>
    <submittedName>
        <fullName evidence="1">Uncharacterized protein</fullName>
    </submittedName>
</protein>
<name>A0ABZ1HX10_STRPH</name>
<gene>
    <name evidence="1" type="ORF">OHB35_42185</name>
</gene>
<keyword evidence="2" id="KW-1185">Reference proteome</keyword>